<reference evidence="2 3" key="1">
    <citation type="submission" date="2024-05" db="EMBL/GenBank/DDBJ databases">
        <authorList>
            <person name="Duchaud E."/>
        </authorList>
    </citation>
    <scope>NUCLEOTIDE SEQUENCE [LARGE SCALE GENOMIC DNA]</scope>
    <source>
        <strain evidence="2">Ena-SAMPLE-TAB-13-05-2024-13:56:06:370-140302</strain>
    </source>
</reference>
<accession>A0ABM9P539</accession>
<evidence type="ECO:0000256" key="1">
    <source>
        <dbReference type="SAM" id="Phobius"/>
    </source>
</evidence>
<gene>
    <name evidence="2" type="ORF">T190607A01A_50139</name>
</gene>
<name>A0ABM9P539_9FLAO</name>
<feature type="transmembrane region" description="Helical" evidence="1">
    <location>
        <begin position="70"/>
        <end position="90"/>
    </location>
</feature>
<organism evidence="2 3">
    <name type="scientific">Tenacibaculum platacis</name>
    <dbReference type="NCBI Taxonomy" id="3137852"/>
    <lineage>
        <taxon>Bacteria</taxon>
        <taxon>Pseudomonadati</taxon>
        <taxon>Bacteroidota</taxon>
        <taxon>Flavobacteriia</taxon>
        <taxon>Flavobacteriales</taxon>
        <taxon>Flavobacteriaceae</taxon>
        <taxon>Tenacibaculum</taxon>
    </lineage>
</organism>
<evidence type="ECO:0000313" key="3">
    <source>
        <dbReference type="Proteomes" id="UP001497416"/>
    </source>
</evidence>
<keyword evidence="1" id="KW-0472">Membrane</keyword>
<keyword evidence="3" id="KW-1185">Reference proteome</keyword>
<proteinExistence type="predicted"/>
<sequence length="213" mass="24489">MSTEEKIELKETNTSQYGIQDVMSIGYVFLLILGVLNQTIYYGILGINIFEYTTVLDVLISPIAVLSDSWIILVTVIGLVILMIGYFKLIRMFYDRLAKKEKYQKGKKKEKLDKVRASFNKKYAVIPFILFVMMSMYVGLGVGSGQKIKERINNFDYKYTDVIVFEDGEKLNTKIVGKNSSYVFYVTKEEANINIVPIEGNIKLIKKIKKEKK</sequence>
<feature type="transmembrane region" description="Helical" evidence="1">
    <location>
        <begin position="25"/>
        <end position="50"/>
    </location>
</feature>
<evidence type="ECO:0000313" key="2">
    <source>
        <dbReference type="EMBL" id="CAL2093114.1"/>
    </source>
</evidence>
<keyword evidence="1" id="KW-0812">Transmembrane</keyword>
<dbReference type="EMBL" id="CAXIXY010000007">
    <property type="protein sequence ID" value="CAL2093114.1"/>
    <property type="molecule type" value="Genomic_DNA"/>
</dbReference>
<keyword evidence="1" id="KW-1133">Transmembrane helix</keyword>
<protein>
    <submittedName>
        <fullName evidence="2">Uncharacterized protein</fullName>
    </submittedName>
</protein>
<feature type="transmembrane region" description="Helical" evidence="1">
    <location>
        <begin position="123"/>
        <end position="143"/>
    </location>
</feature>
<comment type="caution">
    <text evidence="2">The sequence shown here is derived from an EMBL/GenBank/DDBJ whole genome shotgun (WGS) entry which is preliminary data.</text>
</comment>
<dbReference type="RefSeq" id="WP_348713535.1">
    <property type="nucleotide sequence ID" value="NZ_CAXIXY010000007.1"/>
</dbReference>
<dbReference type="Proteomes" id="UP001497416">
    <property type="component" value="Unassembled WGS sequence"/>
</dbReference>